<feature type="chain" id="PRO_5019805313" description="Bifunctional inhibitor/plant lipid transfer protein/seed storage helical domain-containing protein" evidence="2">
    <location>
        <begin position="23"/>
        <end position="134"/>
    </location>
</feature>
<keyword evidence="2" id="KW-0732">Signal</keyword>
<reference evidence="3 4" key="1">
    <citation type="submission" date="2018-04" db="EMBL/GenBank/DDBJ databases">
        <authorList>
            <person name="Vogel A."/>
        </authorList>
    </citation>
    <scope>NUCLEOTIDE SEQUENCE [LARGE SCALE GENOMIC DNA]</scope>
</reference>
<organism evidence="3 4">
    <name type="scientific">Cuscuta campestris</name>
    <dbReference type="NCBI Taxonomy" id="132261"/>
    <lineage>
        <taxon>Eukaryota</taxon>
        <taxon>Viridiplantae</taxon>
        <taxon>Streptophyta</taxon>
        <taxon>Embryophyta</taxon>
        <taxon>Tracheophyta</taxon>
        <taxon>Spermatophyta</taxon>
        <taxon>Magnoliopsida</taxon>
        <taxon>eudicotyledons</taxon>
        <taxon>Gunneridae</taxon>
        <taxon>Pentapetalae</taxon>
        <taxon>asterids</taxon>
        <taxon>lamiids</taxon>
        <taxon>Solanales</taxon>
        <taxon>Convolvulaceae</taxon>
        <taxon>Cuscuteae</taxon>
        <taxon>Cuscuta</taxon>
        <taxon>Cuscuta subgen. Grammica</taxon>
        <taxon>Cuscuta sect. Cleistogrammica</taxon>
    </lineage>
</organism>
<evidence type="ECO:0000313" key="3">
    <source>
        <dbReference type="EMBL" id="VFQ84088.1"/>
    </source>
</evidence>
<proteinExistence type="inferred from homology"/>
<dbReference type="InterPro" id="IPR036312">
    <property type="entry name" value="Bifun_inhib/LTP/seed_sf"/>
</dbReference>
<protein>
    <recommendedName>
        <fullName evidence="5">Bifunctional inhibitor/plant lipid transfer protein/seed storage helical domain-containing protein</fullName>
    </recommendedName>
</protein>
<feature type="signal peptide" evidence="2">
    <location>
        <begin position="1"/>
        <end position="22"/>
    </location>
</feature>
<evidence type="ECO:0000256" key="1">
    <source>
        <dbReference type="ARBA" id="ARBA00009748"/>
    </source>
</evidence>
<comment type="similarity">
    <text evidence="1">Belongs to the plant LTP family.</text>
</comment>
<dbReference type="PRINTS" id="PR00382">
    <property type="entry name" value="LIPIDTRNSFER"/>
</dbReference>
<dbReference type="OrthoDB" id="1876592at2759"/>
<evidence type="ECO:0000313" key="4">
    <source>
        <dbReference type="Proteomes" id="UP000595140"/>
    </source>
</evidence>
<dbReference type="InterPro" id="IPR000528">
    <property type="entry name" value="Plant_nsLTP"/>
</dbReference>
<dbReference type="GO" id="GO:0006869">
    <property type="term" value="P:lipid transport"/>
    <property type="evidence" value="ECO:0007669"/>
    <property type="project" value="InterPro"/>
</dbReference>
<dbReference type="PANTHER" id="PTHR33076">
    <property type="entry name" value="NON-SPECIFIC LIPID-TRANSFER PROTEIN 2-RELATED"/>
    <property type="match status" value="1"/>
</dbReference>
<keyword evidence="4" id="KW-1185">Reference proteome</keyword>
<dbReference type="AlphaFoldDB" id="A0A484M7N7"/>
<dbReference type="EMBL" id="OOIL02002698">
    <property type="protein sequence ID" value="VFQ84088.1"/>
    <property type="molecule type" value="Genomic_DNA"/>
</dbReference>
<evidence type="ECO:0008006" key="5">
    <source>
        <dbReference type="Google" id="ProtNLM"/>
    </source>
</evidence>
<dbReference type="Proteomes" id="UP000595140">
    <property type="component" value="Unassembled WGS sequence"/>
</dbReference>
<name>A0A484M7N7_9ASTE</name>
<dbReference type="Gene3D" id="1.10.110.10">
    <property type="entry name" value="Plant lipid-transfer and hydrophobic proteins"/>
    <property type="match status" value="1"/>
</dbReference>
<sequence length="134" mass="14924">MAASSLLLLYLSAFLAVSNSEAGPLVDSWDDASGMEYYFPSPPPPERGRCEDVRCRFPACVGFLTGEAEWPPARCCSNLEELNEVARAEGPRRICACIEDLNASFVESRIREIYKRCDIHLSFPISQHMDCSSL</sequence>
<dbReference type="SUPFAM" id="SSF47699">
    <property type="entry name" value="Bifunctional inhibitor/lipid-transfer protein/seed storage 2S albumin"/>
    <property type="match status" value="1"/>
</dbReference>
<accession>A0A484M7N7</accession>
<gene>
    <name evidence="3" type="ORF">CCAM_LOCUS25864</name>
</gene>
<evidence type="ECO:0000256" key="2">
    <source>
        <dbReference type="SAM" id="SignalP"/>
    </source>
</evidence>
<dbReference type="GO" id="GO:0008289">
    <property type="term" value="F:lipid binding"/>
    <property type="evidence" value="ECO:0007669"/>
    <property type="project" value="InterPro"/>
</dbReference>